<proteinExistence type="predicted"/>
<feature type="compositionally biased region" description="Polar residues" evidence="1">
    <location>
        <begin position="8"/>
        <end position="20"/>
    </location>
</feature>
<dbReference type="RefSeq" id="XP_004998044.1">
    <property type="nucleotide sequence ID" value="XM_004997987.1"/>
</dbReference>
<accession>F2TZR4</accession>
<dbReference type="InParanoid" id="F2TZR4"/>
<organism evidence="5">
    <name type="scientific">Salpingoeca rosetta (strain ATCC 50818 / BSB-021)</name>
    <dbReference type="NCBI Taxonomy" id="946362"/>
    <lineage>
        <taxon>Eukaryota</taxon>
        <taxon>Choanoflagellata</taxon>
        <taxon>Craspedida</taxon>
        <taxon>Salpingoecidae</taxon>
        <taxon>Salpingoeca</taxon>
    </lineage>
</organism>
<keyword evidence="2" id="KW-0472">Membrane</keyword>
<dbReference type="PIRSF" id="PIRSF015921">
    <property type="entry name" value="FA_sphinglp_des"/>
    <property type="match status" value="1"/>
</dbReference>
<evidence type="ECO:0000313" key="5">
    <source>
        <dbReference type="Proteomes" id="UP000007799"/>
    </source>
</evidence>
<dbReference type="InterPro" id="IPR001199">
    <property type="entry name" value="Cyt_B5-like_heme/steroid-bd"/>
</dbReference>
<dbReference type="Proteomes" id="UP000007799">
    <property type="component" value="Unassembled WGS sequence"/>
</dbReference>
<dbReference type="eggNOG" id="KOG4232">
    <property type="taxonomic scope" value="Eukaryota"/>
</dbReference>
<feature type="transmembrane region" description="Helical" evidence="2">
    <location>
        <begin position="309"/>
        <end position="329"/>
    </location>
</feature>
<dbReference type="STRING" id="946362.F2TZR4"/>
<feature type="transmembrane region" description="Helical" evidence="2">
    <location>
        <begin position="335"/>
        <end position="353"/>
    </location>
</feature>
<keyword evidence="5" id="KW-1185">Reference proteome</keyword>
<dbReference type="KEGG" id="sre:PTSG_02055"/>
<dbReference type="CDD" id="cd03506">
    <property type="entry name" value="Delta6-FADS-like"/>
    <property type="match status" value="1"/>
</dbReference>
<name>F2TZR4_SALR5</name>
<dbReference type="SUPFAM" id="SSF55856">
    <property type="entry name" value="Cytochrome b5-like heme/steroid binding domain"/>
    <property type="match status" value="1"/>
</dbReference>
<dbReference type="GO" id="GO:0016020">
    <property type="term" value="C:membrane"/>
    <property type="evidence" value="ECO:0007669"/>
    <property type="project" value="TreeGrafter"/>
</dbReference>
<dbReference type="Pfam" id="PF00173">
    <property type="entry name" value="Cyt-b5"/>
    <property type="match status" value="1"/>
</dbReference>
<dbReference type="Pfam" id="PF00487">
    <property type="entry name" value="FA_desaturase"/>
    <property type="match status" value="1"/>
</dbReference>
<sequence length="457" mass="53007">MRSIGQFAPQSSMSATTTKKVNTKAMRIHGKWYDVEGFNHPGGPVMISLGKGRDATGLFESHHPFTSRARLEKLLAKYETHEPCRLLDESDQGTEFEWPEYENKDGKVADGAPVSAFGKELVDQVKHYFEGEAKRRGVSLLDATKATPMRWLELFVLFSLFLATLPGFFRGEYWTLIAMPLTYWVIGVNIFHDGSHFALSRHWRVNALATYIGWYFSSPIEWYHQHVIGHHVYANIPRKDPDLYHNNAMERHTHTLRWKPMHAHQPSTWLPIWVIGTFAMNYLKPLQMEMSGHYNRAVAKMEMTRSRWLLHWAGRVFVYAMCHLLPFALFPWPKAILFAVVPVTIVSLCFMLSSQINHLTSPNIDQYSSDFYKHQVLTSHTVGKDSYLTFLFTGGLNFQIEHHLFPCVNHCHHRALQPIVQRLCKKHNVPYHYTPTLYQAFRKYIDHLKELAVKPSQ</sequence>
<dbReference type="InterPro" id="IPR036400">
    <property type="entry name" value="Cyt_B5-like_heme/steroid_sf"/>
</dbReference>
<gene>
    <name evidence="4" type="ORF">PTSG_02055</name>
</gene>
<feature type="region of interest" description="Disordered" evidence="1">
    <location>
        <begin position="1"/>
        <end position="20"/>
    </location>
</feature>
<dbReference type="AlphaFoldDB" id="F2TZR4"/>
<keyword evidence="2" id="KW-0812">Transmembrane</keyword>
<dbReference type="PANTHER" id="PTHR19353">
    <property type="entry name" value="FATTY ACID DESATURASE 2"/>
    <property type="match status" value="1"/>
</dbReference>
<dbReference type="Gene3D" id="3.10.120.10">
    <property type="entry name" value="Cytochrome b5-like heme/steroid binding domain"/>
    <property type="match status" value="1"/>
</dbReference>
<dbReference type="OMA" id="LSANWWN"/>
<dbReference type="GO" id="GO:0016717">
    <property type="term" value="F:oxidoreductase activity, acting on paired donors, with oxidation of a pair of donors resulting in the reduction of molecular oxygen to two molecules of water"/>
    <property type="evidence" value="ECO:0007669"/>
    <property type="project" value="TreeGrafter"/>
</dbReference>
<dbReference type="InterPro" id="IPR012171">
    <property type="entry name" value="Fatty_acid_desaturase"/>
</dbReference>
<feature type="transmembrane region" description="Helical" evidence="2">
    <location>
        <begin position="151"/>
        <end position="168"/>
    </location>
</feature>
<evidence type="ECO:0000313" key="4">
    <source>
        <dbReference type="EMBL" id="EGD79088.1"/>
    </source>
</evidence>
<dbReference type="GO" id="GO:0006629">
    <property type="term" value="P:lipid metabolic process"/>
    <property type="evidence" value="ECO:0007669"/>
    <property type="project" value="InterPro"/>
</dbReference>
<feature type="domain" description="Cytochrome b5 heme-binding" evidence="3">
    <location>
        <begin position="13"/>
        <end position="79"/>
    </location>
</feature>
<protein>
    <submittedName>
        <fullName evidence="4">Microsomal delta-5 desaturase</fullName>
    </submittedName>
</protein>
<evidence type="ECO:0000256" key="1">
    <source>
        <dbReference type="SAM" id="MobiDB-lite"/>
    </source>
</evidence>
<evidence type="ECO:0000259" key="3">
    <source>
        <dbReference type="SMART" id="SM01117"/>
    </source>
</evidence>
<keyword evidence="2" id="KW-1133">Transmembrane helix</keyword>
<dbReference type="SMART" id="SM01117">
    <property type="entry name" value="Cyt-b5"/>
    <property type="match status" value="1"/>
</dbReference>
<dbReference type="GeneID" id="16078639"/>
<evidence type="ECO:0000256" key="2">
    <source>
        <dbReference type="SAM" id="Phobius"/>
    </source>
</evidence>
<dbReference type="EMBL" id="GL832957">
    <property type="protein sequence ID" value="EGD79088.1"/>
    <property type="molecule type" value="Genomic_DNA"/>
</dbReference>
<feature type="transmembrane region" description="Helical" evidence="2">
    <location>
        <begin position="174"/>
        <end position="191"/>
    </location>
</feature>
<dbReference type="InterPro" id="IPR005804">
    <property type="entry name" value="FA_desaturase_dom"/>
</dbReference>
<dbReference type="PANTHER" id="PTHR19353:SF15">
    <property type="entry name" value="CYTOCHROME B5 HEME-BINDING DOMAIN-CONTAINING PROTEIN"/>
    <property type="match status" value="1"/>
</dbReference>
<reference evidence="4" key="1">
    <citation type="submission" date="2009-08" db="EMBL/GenBank/DDBJ databases">
        <title>Annotation of Salpingoeca rosetta.</title>
        <authorList>
            <consortium name="The Broad Institute Genome Sequencing Platform"/>
            <person name="Russ C."/>
            <person name="Cuomo C."/>
            <person name="Burger G."/>
            <person name="Gray M.W."/>
            <person name="Holland P.W.H."/>
            <person name="King N."/>
            <person name="Lang F.B.F."/>
            <person name="Roger A.J."/>
            <person name="Ruiz-Trillo I."/>
            <person name="Young S.K."/>
            <person name="Zeng Q."/>
            <person name="Gargeya S."/>
            <person name="Alvarado L."/>
            <person name="Berlin A."/>
            <person name="Chapman S.B."/>
            <person name="Chen Z."/>
            <person name="Freedman E."/>
            <person name="Gellesch M."/>
            <person name="Goldberg J."/>
            <person name="Griggs A."/>
            <person name="Gujja S."/>
            <person name="Heilman E."/>
            <person name="Heiman D."/>
            <person name="Howarth C."/>
            <person name="Mehta T."/>
            <person name="Neiman D."/>
            <person name="Pearson M."/>
            <person name="Roberts A."/>
            <person name="Saif S."/>
            <person name="Shea T."/>
            <person name="Shenoy N."/>
            <person name="Sisk P."/>
            <person name="Stolte C."/>
            <person name="Sykes S."/>
            <person name="White J."/>
            <person name="Yandava C."/>
            <person name="Haas B."/>
            <person name="Nusbaum C."/>
            <person name="Birren B."/>
        </authorList>
    </citation>
    <scope>NUCLEOTIDE SEQUENCE [LARGE SCALE GENOMIC DNA]</scope>
    <source>
        <strain evidence="4">ATCC 50818</strain>
    </source>
</reference>
<dbReference type="OrthoDB" id="260519at2759"/>